<dbReference type="Gene3D" id="2.40.50.140">
    <property type="entry name" value="Nucleic acid-binding proteins"/>
    <property type="match status" value="2"/>
</dbReference>
<keyword evidence="5" id="KW-0496">Mitochondrion</keyword>
<protein>
    <recommendedName>
        <fullName evidence="5">Elongation factor Ts, mitochondrial</fullName>
        <shortName evidence="5">EF-Ts</shortName>
        <shortName evidence="5">EF-TsMt</shortName>
    </recommendedName>
</protein>
<keyword evidence="6" id="KW-0175">Coiled coil</keyword>
<dbReference type="FunFam" id="1.10.8.10:FF:000001">
    <property type="entry name" value="Elongation factor Ts"/>
    <property type="match status" value="1"/>
</dbReference>
<dbReference type="HAMAP" id="MF_00050">
    <property type="entry name" value="EF_Ts"/>
    <property type="match status" value="2"/>
</dbReference>
<dbReference type="InterPro" id="IPR003029">
    <property type="entry name" value="S1_domain"/>
</dbReference>
<evidence type="ECO:0000256" key="3">
    <source>
        <dbReference type="ARBA" id="ARBA00022917"/>
    </source>
</evidence>
<evidence type="ECO:0000256" key="6">
    <source>
        <dbReference type="SAM" id="Coils"/>
    </source>
</evidence>
<dbReference type="AlphaFoldDB" id="A0A481ZIK6"/>
<proteinExistence type="evidence at transcript level"/>
<dbReference type="GO" id="GO:0005739">
    <property type="term" value="C:mitochondrion"/>
    <property type="evidence" value="ECO:0007669"/>
    <property type="project" value="UniProtKB-SubCell"/>
</dbReference>
<dbReference type="Gene3D" id="3.30.479.20">
    <property type="entry name" value="Elongation factor Ts, dimerisation domain"/>
    <property type="match status" value="2"/>
</dbReference>
<comment type="subcellular location">
    <subcellularLocation>
        <location evidence="5">Mitochondrion</location>
    </subcellularLocation>
</comment>
<evidence type="ECO:0000256" key="2">
    <source>
        <dbReference type="ARBA" id="ARBA00022768"/>
    </source>
</evidence>
<dbReference type="SUPFAM" id="SSF50249">
    <property type="entry name" value="Nucleic acid-binding proteins"/>
    <property type="match status" value="2"/>
</dbReference>
<feature type="region of interest" description="Disordered" evidence="7">
    <location>
        <begin position="293"/>
        <end position="320"/>
    </location>
</feature>
<dbReference type="SUPFAM" id="SSF54713">
    <property type="entry name" value="Elongation factor Ts (EF-Ts), dimerisation domain"/>
    <property type="match status" value="2"/>
</dbReference>
<feature type="domain" description="S1 motif" evidence="8">
    <location>
        <begin position="218"/>
        <end position="287"/>
    </location>
</feature>
<dbReference type="PROSITE" id="PS01126">
    <property type="entry name" value="EF_TS_1"/>
    <property type="match status" value="1"/>
</dbReference>
<dbReference type="GO" id="GO:0070125">
    <property type="term" value="P:mitochondrial translational elongation"/>
    <property type="evidence" value="ECO:0007669"/>
    <property type="project" value="TreeGrafter"/>
</dbReference>
<dbReference type="InterPro" id="IPR036402">
    <property type="entry name" value="EF-Ts_dimer_sf"/>
</dbReference>
<keyword evidence="2 5" id="KW-0251">Elongation factor</keyword>
<comment type="similarity">
    <text evidence="1 5">Belongs to the EF-Ts family.</text>
</comment>
<keyword evidence="3 5" id="KW-0648">Protein biosynthesis</keyword>
<dbReference type="SUPFAM" id="SSF46934">
    <property type="entry name" value="UBA-like"/>
    <property type="match status" value="2"/>
</dbReference>
<evidence type="ECO:0000256" key="5">
    <source>
        <dbReference type="HAMAP-Rule" id="MF_03135"/>
    </source>
</evidence>
<dbReference type="Pfam" id="PF00889">
    <property type="entry name" value="EF_TS"/>
    <property type="match status" value="2"/>
</dbReference>
<dbReference type="GO" id="GO:0003746">
    <property type="term" value="F:translation elongation factor activity"/>
    <property type="evidence" value="ECO:0007669"/>
    <property type="project" value="UniProtKB-UniRule"/>
</dbReference>
<comment type="function">
    <text evidence="4 5">Associates with the EF-Tu.GDP complex and induces the exchange of GDP to GTP. It remains bound to the aminoacyl-tRNA.EF-Tu.GTP complex up to the GTP hydrolysis stage on the ribosome.</text>
</comment>
<dbReference type="InterPro" id="IPR009060">
    <property type="entry name" value="UBA-like_sf"/>
</dbReference>
<accession>A0A481ZIK6</accession>
<evidence type="ECO:0000256" key="1">
    <source>
        <dbReference type="ARBA" id="ARBA00005532"/>
    </source>
</evidence>
<dbReference type="InterPro" id="IPR012340">
    <property type="entry name" value="NA-bd_OB-fold"/>
</dbReference>
<evidence type="ECO:0000313" key="9">
    <source>
        <dbReference type="EMBL" id="QBK96581.1"/>
    </source>
</evidence>
<dbReference type="InterPro" id="IPR001816">
    <property type="entry name" value="Transl_elong_EFTs/EF1B"/>
</dbReference>
<feature type="domain" description="S1 motif" evidence="8">
    <location>
        <begin position="335"/>
        <end position="402"/>
    </location>
</feature>
<feature type="region of interest" description="Disordered" evidence="7">
    <location>
        <begin position="113"/>
        <end position="142"/>
    </location>
</feature>
<dbReference type="EMBL" id="MH560043">
    <property type="protein sequence ID" value="QBK96581.1"/>
    <property type="molecule type" value="mRNA"/>
</dbReference>
<dbReference type="Gene3D" id="1.10.8.10">
    <property type="entry name" value="DNA helicase RuvA subunit, C-terminal domain"/>
    <property type="match status" value="2"/>
</dbReference>
<sequence length="1066" mass="117290">MASSAFVFPSKIVQAFDHKCGSKGWQISTPEGFAFVSSNCGNIHAKWQIRVLDNSIIRSFREGGCRWIAAAAAESKIATEEECAENSDHVFETQNDLLEFLANAGSLRASETLDRRLYGDSQERNSSTMAPDNKEQKPEEHRIWPTNKDNRILPNKEAPTLQEHGMLTKNVESKVQHHSISVRHEELATQDHRMLAKNEQRKPGACWRLLNEDEVIPGAIFAGIVRSIHSFGAFIDIGTFTDGFLHISQLCEGYVNETQDVICIGQQIRVRILQVSIPGKKLALTMKEVDEERQNIHNPNSTGKGDGAPGAGRWTAGTLLNRKSGEKTKTEFEIGQTVDGVVKTLTRRGAFVVLPSGEEGFLPVFEIPEGQITPLRTILKTGQCVEVRIIKVGGGRLTLSLKPALDLASINKESNSDIDTAGLNQFGLAFRSDPMIRNYLSEMEERKEQGKHICNEAESVEQSEVALKMEEEVITSEGKKLFSLSGMENKSKEGTSSLVKEEVLFAISQGDGCSVKEVVDAKQGTPIIPSVENSLGIAEVSIAEGKLEVQSNYAPSAEEEVSPQRFAGESSEVDCHARISKQLRDVTVNSDSSVSFKEVAARTLGAAQGSAFAAVAAANDINPLSSTILLRILREETGAALMDCKKVLIEMGGDLEKAHNHLVQNGLASAEKRASHMETKGAIGGFIHNSRVGVLIEVMCKIDSVSKGEIVRQLIDDLAMQLAASPHVQYVSVEDVPLQVKKKQVEIELQREDLKSKPEYIRAKIVDGRIAKRLRGLALLEQSFFKDDTILVKDLMKQKAAIVGQIIQIKRFVRLVCGEGFEGKSQNFHAKTAAQIQRQKVLAGGSNNMSTIEHPATAVYPAAGLFNSPLLKQLCEETGASKMQCKKAIIEGGGYLEVARAYLRKHGLVSTGKKASRVLVAGGVGIYIENFRVGVLIEVNCQTDAVSRGDIFKQLLEDLAIQVALSPKVKYVSVQDIPLEIQAKERELELQKKNLNEIEEMKAEIANDRVAKRLGELALFEQVFFKDDSLLVGDLLRQTVVTLGENICVRRFVRYIISEEIENFQQ</sequence>
<evidence type="ECO:0000259" key="8">
    <source>
        <dbReference type="PROSITE" id="PS50126"/>
    </source>
</evidence>
<dbReference type="InterPro" id="IPR014039">
    <property type="entry name" value="Transl_elong_EFTs/EF1B_dimer"/>
</dbReference>
<dbReference type="PROSITE" id="PS50126">
    <property type="entry name" value="S1"/>
    <property type="match status" value="2"/>
</dbReference>
<dbReference type="Gene3D" id="1.10.286.20">
    <property type="match status" value="2"/>
</dbReference>
<organism evidence="9">
    <name type="scientific">Huperzia serrata</name>
    <name type="common">Toothed club-moss</name>
    <name type="synonym">Lycopodium serratum</name>
    <dbReference type="NCBI Taxonomy" id="355589"/>
    <lineage>
        <taxon>Eukaryota</taxon>
        <taxon>Viridiplantae</taxon>
        <taxon>Streptophyta</taxon>
        <taxon>Embryophyta</taxon>
        <taxon>Tracheophyta</taxon>
        <taxon>Lycopodiopsida</taxon>
        <taxon>Lycopodiales</taxon>
        <taxon>Lycopodiaceae</taxon>
        <taxon>Huperzioideae</taxon>
        <taxon>Huperzia</taxon>
    </lineage>
</organism>
<name>A0A481ZIK6_HUPSR</name>
<dbReference type="CDD" id="cd14275">
    <property type="entry name" value="UBA_EF-Ts"/>
    <property type="match status" value="1"/>
</dbReference>
<dbReference type="SMART" id="SM00316">
    <property type="entry name" value="S1"/>
    <property type="match status" value="2"/>
</dbReference>
<dbReference type="Pfam" id="PF00575">
    <property type="entry name" value="S1"/>
    <property type="match status" value="2"/>
</dbReference>
<dbReference type="PANTHER" id="PTHR11741:SF10">
    <property type="entry name" value="POLYPROTEIN OF EF-TS, CHLOROPLASTIC"/>
    <property type="match status" value="1"/>
</dbReference>
<feature type="coiled-coil region" evidence="6">
    <location>
        <begin position="981"/>
        <end position="1008"/>
    </location>
</feature>
<dbReference type="PANTHER" id="PTHR11741">
    <property type="entry name" value="ELONGATION FACTOR TS"/>
    <property type="match status" value="1"/>
</dbReference>
<feature type="compositionally biased region" description="Basic and acidic residues" evidence="7">
    <location>
        <begin position="132"/>
        <end position="142"/>
    </location>
</feature>
<dbReference type="FunFam" id="2.40.50.140:FF:000051">
    <property type="entry name" value="RNA-binding transcriptional accessory protein"/>
    <property type="match status" value="1"/>
</dbReference>
<feature type="compositionally biased region" description="Basic and acidic residues" evidence="7">
    <location>
        <begin position="113"/>
        <end position="123"/>
    </location>
</feature>
<reference evidence="9" key="1">
    <citation type="submission" date="2018-07" db="EMBL/GenBank/DDBJ databases">
        <authorList>
            <person name="Fu Y."/>
        </authorList>
    </citation>
    <scope>NUCLEOTIDE SEQUENCE</scope>
</reference>
<evidence type="ECO:0000256" key="7">
    <source>
        <dbReference type="SAM" id="MobiDB-lite"/>
    </source>
</evidence>
<dbReference type="GO" id="GO:0003729">
    <property type="term" value="F:mRNA binding"/>
    <property type="evidence" value="ECO:0007669"/>
    <property type="project" value="UniProtKB-ARBA"/>
</dbReference>
<evidence type="ECO:0000256" key="4">
    <source>
        <dbReference type="ARBA" id="ARBA00025453"/>
    </source>
</evidence>
<gene>
    <name evidence="5" type="primary">EFTS</name>
</gene>
<dbReference type="InterPro" id="IPR018101">
    <property type="entry name" value="Transl_elong_Ts_CS"/>
</dbReference>